<evidence type="ECO:0000313" key="2">
    <source>
        <dbReference type="EMBL" id="MBB3189467.1"/>
    </source>
</evidence>
<dbReference type="AlphaFoldDB" id="A0A839V9R9"/>
<keyword evidence="3" id="KW-1185">Reference proteome</keyword>
<dbReference type="InterPro" id="IPR036374">
    <property type="entry name" value="OxRdtase_Mopterin-bd_sf"/>
</dbReference>
<name>A0A839V9R9_9GAMM</name>
<comment type="caution">
    <text evidence="2">The sequence shown here is derived from an EMBL/GenBank/DDBJ whole genome shotgun (WGS) entry which is preliminary data.</text>
</comment>
<proteinExistence type="predicted"/>
<dbReference type="EMBL" id="JACHXP010000003">
    <property type="protein sequence ID" value="MBB3189467.1"/>
    <property type="molecule type" value="Genomic_DNA"/>
</dbReference>
<dbReference type="RefSeq" id="WP_183324229.1">
    <property type="nucleotide sequence ID" value="NZ_JACHXP010000003.1"/>
</dbReference>
<gene>
    <name evidence="2" type="ORF">FHR94_000691</name>
</gene>
<evidence type="ECO:0000256" key="1">
    <source>
        <dbReference type="SAM" id="SignalP"/>
    </source>
</evidence>
<dbReference type="Proteomes" id="UP000547614">
    <property type="component" value="Unassembled WGS sequence"/>
</dbReference>
<evidence type="ECO:0008006" key="4">
    <source>
        <dbReference type="Google" id="ProtNLM"/>
    </source>
</evidence>
<accession>A0A839V9R9</accession>
<keyword evidence="1" id="KW-0732">Signal</keyword>
<organism evidence="2 3">
    <name type="scientific">Halomonas cerina</name>
    <dbReference type="NCBI Taxonomy" id="447424"/>
    <lineage>
        <taxon>Bacteria</taxon>
        <taxon>Pseudomonadati</taxon>
        <taxon>Pseudomonadota</taxon>
        <taxon>Gammaproteobacteria</taxon>
        <taxon>Oceanospirillales</taxon>
        <taxon>Halomonadaceae</taxon>
        <taxon>Halomonas</taxon>
    </lineage>
</organism>
<protein>
    <recommendedName>
        <fullName evidence="4">Oxidoreductase</fullName>
    </recommendedName>
</protein>
<reference evidence="2 3" key="1">
    <citation type="submission" date="2020-08" db="EMBL/GenBank/DDBJ databases">
        <title>Genomic Encyclopedia of Type Strains, Phase III (KMG-III): the genomes of soil and plant-associated and newly described type strains.</title>
        <authorList>
            <person name="Whitman W."/>
        </authorList>
    </citation>
    <scope>NUCLEOTIDE SEQUENCE [LARGE SCALE GENOMIC DNA]</scope>
    <source>
        <strain evidence="2 3">CECT 7282</strain>
    </source>
</reference>
<feature type="signal peptide" evidence="1">
    <location>
        <begin position="1"/>
        <end position="25"/>
    </location>
</feature>
<sequence length="171" mass="19119">MLTRVCHRLTLILLLTCLPTMRPEAAPLPAPTGPTLLTVSGHITRTNVGDQARFDRAMLEALPGRGIETNTPWHREVGRFEGPLAEALLEAVGARGDVVRIRALNGFEARVPVSDFRRYGVILAMTRNGEPMAIRDFGPLFVLYPFSEHPELHTEAIRFRSVWQVNHIHVP</sequence>
<feature type="chain" id="PRO_5032966395" description="Oxidoreductase" evidence="1">
    <location>
        <begin position="26"/>
        <end position="171"/>
    </location>
</feature>
<evidence type="ECO:0000313" key="3">
    <source>
        <dbReference type="Proteomes" id="UP000547614"/>
    </source>
</evidence>
<dbReference type="SUPFAM" id="SSF56524">
    <property type="entry name" value="Oxidoreductase molybdopterin-binding domain"/>
    <property type="match status" value="1"/>
</dbReference>